<dbReference type="RefSeq" id="WP_073045031.1">
    <property type="nucleotide sequence ID" value="NZ_FQUO01000012.1"/>
</dbReference>
<gene>
    <name evidence="1" type="ORF">SAMN05444008_112132</name>
</gene>
<evidence type="ECO:0000313" key="2">
    <source>
        <dbReference type="Proteomes" id="UP000184368"/>
    </source>
</evidence>
<protein>
    <submittedName>
        <fullName evidence="1">Uncharacterized protein</fullName>
    </submittedName>
</protein>
<dbReference type="AlphaFoldDB" id="A0A1M5EPT5"/>
<keyword evidence="2" id="KW-1185">Reference proteome</keyword>
<sequence>MSRRKSVLIYLLAGMALVLHFGLSKLFKEPFPSFVFPAFARVAPITGLYHTDVMEVYALDDRGDSVVLNKRHVFGKAKLIYAPTIFKTLMRKEQAIRARPRDPTLENMRRERAQFLKMTRAHLKTLYPQKNFLMLVVVVGRKRHDARSGLTDGGLHDQQITRIPLL</sequence>
<dbReference type="EMBL" id="FQUO01000012">
    <property type="protein sequence ID" value="SHF81154.1"/>
    <property type="molecule type" value="Genomic_DNA"/>
</dbReference>
<dbReference type="Proteomes" id="UP000184368">
    <property type="component" value="Unassembled WGS sequence"/>
</dbReference>
<name>A0A1M5EPT5_9BACT</name>
<dbReference type="STRING" id="1302690.BUE76_04560"/>
<organism evidence="1 2">
    <name type="scientific">Cnuella takakiae</name>
    <dbReference type="NCBI Taxonomy" id="1302690"/>
    <lineage>
        <taxon>Bacteria</taxon>
        <taxon>Pseudomonadati</taxon>
        <taxon>Bacteroidota</taxon>
        <taxon>Chitinophagia</taxon>
        <taxon>Chitinophagales</taxon>
        <taxon>Chitinophagaceae</taxon>
        <taxon>Cnuella</taxon>
    </lineage>
</organism>
<reference evidence="1 2" key="1">
    <citation type="submission" date="2016-11" db="EMBL/GenBank/DDBJ databases">
        <authorList>
            <person name="Jaros S."/>
            <person name="Januszkiewicz K."/>
            <person name="Wedrychowicz H."/>
        </authorList>
    </citation>
    <scope>NUCLEOTIDE SEQUENCE [LARGE SCALE GENOMIC DNA]</scope>
    <source>
        <strain evidence="1 2">DSM 26897</strain>
    </source>
</reference>
<accession>A0A1M5EPT5</accession>
<proteinExistence type="predicted"/>
<evidence type="ECO:0000313" key="1">
    <source>
        <dbReference type="EMBL" id="SHF81154.1"/>
    </source>
</evidence>